<dbReference type="InterPro" id="IPR043502">
    <property type="entry name" value="DNA/RNA_pol_sf"/>
</dbReference>
<dbReference type="CDD" id="cd09272">
    <property type="entry name" value="RNase_HI_RT_Ty1"/>
    <property type="match status" value="1"/>
</dbReference>
<dbReference type="PANTHER" id="PTHR11439">
    <property type="entry name" value="GAG-POL-RELATED RETROTRANSPOSON"/>
    <property type="match status" value="1"/>
</dbReference>
<dbReference type="EMBL" id="SSTD01001513">
    <property type="protein sequence ID" value="TYK29663.1"/>
    <property type="molecule type" value="Genomic_DNA"/>
</dbReference>
<feature type="region of interest" description="Disordered" evidence="1">
    <location>
        <begin position="347"/>
        <end position="387"/>
    </location>
</feature>
<feature type="transmembrane region" description="Helical" evidence="2">
    <location>
        <begin position="291"/>
        <end position="316"/>
    </location>
</feature>
<dbReference type="InterPro" id="IPR013103">
    <property type="entry name" value="RVT_2"/>
</dbReference>
<organism evidence="4 5">
    <name type="scientific">Cucumis melo var. makuwa</name>
    <name type="common">Oriental melon</name>
    <dbReference type="NCBI Taxonomy" id="1194695"/>
    <lineage>
        <taxon>Eukaryota</taxon>
        <taxon>Viridiplantae</taxon>
        <taxon>Streptophyta</taxon>
        <taxon>Embryophyta</taxon>
        <taxon>Tracheophyta</taxon>
        <taxon>Spermatophyta</taxon>
        <taxon>Magnoliopsida</taxon>
        <taxon>eudicotyledons</taxon>
        <taxon>Gunneridae</taxon>
        <taxon>Pentapetalae</taxon>
        <taxon>rosids</taxon>
        <taxon>fabids</taxon>
        <taxon>Cucurbitales</taxon>
        <taxon>Cucurbitaceae</taxon>
        <taxon>Benincaseae</taxon>
        <taxon>Cucumis</taxon>
    </lineage>
</organism>
<sequence>MTSNYSLMNTPSPTKSLPPIYVADGNCMNITHMGTINTPNLNLPHTYCVPNLTFNLVSVGQLCDLGLTVSFSSNGCQVQDPQMGQTIGTGRKVGRLFELLSLQVPSPSISAPVTDSDTYQWHLLLGHASPEKLALLFSASALTLLNKMDVLSANIATFLTQFVPFFFLPHVLRNFGVKQLLHPSILSIVSLPPSFKISLHSKDYMVLLLTIPTLKSLVVLILFSCILMNTLNLNLVPASAVFLAMAQNIKVFVVGILFLIDFVYLAMSLFGSTLCSLVYPLSTPPSLVLHLSSLTHLLIFFLSLSPLLIVSLITMFSRLSSFHASFSSPSSFFTDTSIDLFPLSESTPDNELDQSVPTSATSDQSSISDGNPDPPPDTPPHRSTRVREPPIHLQDYRCFSTIVSLIEPTSYQEASTDPLWQKAMNDELQALEKMHTWDYVDLPPGKRPIGCKWIYKIKTHSDGTIERYKARLVAKGYSQEYGIDYEETFAPVARMTSVRSLLAVAAAKQWPLLQMDVKNAFLNGTLSEEVYMKPPPGTSSPPHKVCLLRRALYGLKQAPRAWFATFSSTITQLGFTSSPHDTALFTRHTPQGIVLLLLYVDDMIITGITDSNTASTSLDPNVHLTSYDGVPLEDVSLYRQFMAAPRTIHFIAVLRILRYVKETLGHGLQFSSQSSLVLSGYSDADWAGDPTDRRSTTGYCFYLGDSLISWRSKKQSVVSRSSTESEYRALVDATAELLWLRWLLADMGVPQQGPTLLHCDNRSAIQIAHNDVFHERTKHIENDCHFIRHHLLSHTLFLQSVSTTEQPADIFTKALPSTRFNQIRTKLKLTATLPP</sequence>
<evidence type="ECO:0000256" key="1">
    <source>
        <dbReference type="SAM" id="MobiDB-lite"/>
    </source>
</evidence>
<dbReference type="Pfam" id="PF07727">
    <property type="entry name" value="RVT_2"/>
    <property type="match status" value="1"/>
</dbReference>
<dbReference type="Proteomes" id="UP000321947">
    <property type="component" value="Unassembled WGS sequence"/>
</dbReference>
<evidence type="ECO:0000256" key="2">
    <source>
        <dbReference type="SAM" id="Phobius"/>
    </source>
</evidence>
<keyword evidence="2" id="KW-0812">Transmembrane</keyword>
<accession>A0A5D3E0Q6</accession>
<feature type="transmembrane region" description="Helical" evidence="2">
    <location>
        <begin position="251"/>
        <end position="279"/>
    </location>
</feature>
<comment type="caution">
    <text evidence="4">The sequence shown here is derived from an EMBL/GenBank/DDBJ whole genome shotgun (WGS) entry which is preliminary data.</text>
</comment>
<evidence type="ECO:0000313" key="5">
    <source>
        <dbReference type="Proteomes" id="UP000321947"/>
    </source>
</evidence>
<evidence type="ECO:0000313" key="4">
    <source>
        <dbReference type="EMBL" id="TYK29663.1"/>
    </source>
</evidence>
<feature type="transmembrane region" description="Helical" evidence="2">
    <location>
        <begin position="150"/>
        <end position="168"/>
    </location>
</feature>
<keyword evidence="2" id="KW-1133">Transmembrane helix</keyword>
<protein>
    <submittedName>
        <fullName evidence="4">Putative mitochondrial protein</fullName>
    </submittedName>
</protein>
<feature type="transmembrane region" description="Helical" evidence="2">
    <location>
        <begin position="206"/>
        <end position="231"/>
    </location>
</feature>
<keyword evidence="2" id="KW-0472">Membrane</keyword>
<dbReference type="AlphaFoldDB" id="A0A5D3E0Q6"/>
<name>A0A5D3E0Q6_CUCMM</name>
<evidence type="ECO:0000259" key="3">
    <source>
        <dbReference type="Pfam" id="PF07727"/>
    </source>
</evidence>
<reference evidence="4 5" key="1">
    <citation type="submission" date="2019-08" db="EMBL/GenBank/DDBJ databases">
        <title>Draft genome sequences of two oriental melons (Cucumis melo L. var makuwa).</title>
        <authorList>
            <person name="Kwon S.-Y."/>
        </authorList>
    </citation>
    <scope>NUCLEOTIDE SEQUENCE [LARGE SCALE GENOMIC DNA]</scope>
    <source>
        <strain evidence="5">cv. Chang Bougi</strain>
        <tissue evidence="4">Leaf</tissue>
    </source>
</reference>
<gene>
    <name evidence="4" type="ORF">E5676_scaffold64G00050</name>
</gene>
<proteinExistence type="predicted"/>
<dbReference type="SUPFAM" id="SSF56672">
    <property type="entry name" value="DNA/RNA polymerases"/>
    <property type="match status" value="1"/>
</dbReference>
<dbReference type="PANTHER" id="PTHR11439:SF461">
    <property type="entry name" value="OS10G0432200 PROTEIN"/>
    <property type="match status" value="1"/>
</dbReference>
<feature type="compositionally biased region" description="Polar residues" evidence="1">
    <location>
        <begin position="347"/>
        <end position="369"/>
    </location>
</feature>
<feature type="domain" description="Reverse transcriptase Ty1/copia-type" evidence="3">
    <location>
        <begin position="435"/>
        <end position="607"/>
    </location>
</feature>